<evidence type="ECO:0000256" key="6">
    <source>
        <dbReference type="PROSITE-ProRule" id="PRU00277"/>
    </source>
</evidence>
<keyword evidence="8" id="KW-0175">Coiled coil</keyword>
<dbReference type="PANTHER" id="PTHR43811:SF23">
    <property type="entry name" value="FKBP-TYPE 22 KDA PEPTIDYL-PROLYL CIS-TRANS ISOMERASE"/>
    <property type="match status" value="1"/>
</dbReference>
<comment type="similarity">
    <text evidence="2 7">Belongs to the FKBP-type PPIase family.</text>
</comment>
<evidence type="ECO:0000256" key="2">
    <source>
        <dbReference type="ARBA" id="ARBA00006577"/>
    </source>
</evidence>
<dbReference type="RefSeq" id="WP_093142326.1">
    <property type="nucleotide sequence ID" value="NZ_FOXF01000024.1"/>
</dbReference>
<evidence type="ECO:0000256" key="3">
    <source>
        <dbReference type="ARBA" id="ARBA00022729"/>
    </source>
</evidence>
<evidence type="ECO:0000313" key="10">
    <source>
        <dbReference type="EMBL" id="SFP44400.1"/>
    </source>
</evidence>
<dbReference type="Pfam" id="PF01346">
    <property type="entry name" value="FKBP_N"/>
    <property type="match status" value="1"/>
</dbReference>
<dbReference type="InterPro" id="IPR000774">
    <property type="entry name" value="PPIase_FKBP_N"/>
</dbReference>
<dbReference type="NCBIfam" id="NF008602">
    <property type="entry name" value="PRK11570.1"/>
    <property type="match status" value="1"/>
</dbReference>
<evidence type="ECO:0000256" key="1">
    <source>
        <dbReference type="ARBA" id="ARBA00000971"/>
    </source>
</evidence>
<dbReference type="PANTHER" id="PTHR43811">
    <property type="entry name" value="FKBP-TYPE PEPTIDYL-PROLYL CIS-TRANS ISOMERASE FKPA"/>
    <property type="match status" value="1"/>
</dbReference>
<reference evidence="10 11" key="1">
    <citation type="submission" date="2016-10" db="EMBL/GenBank/DDBJ databases">
        <authorList>
            <person name="Varghese N."/>
            <person name="Submissions S."/>
        </authorList>
    </citation>
    <scope>NUCLEOTIDE SEQUENCE [LARGE SCALE GENOMIC DNA]</scope>
    <source>
        <strain evidence="10 11">DSM 1361</strain>
    </source>
</reference>
<evidence type="ECO:0000256" key="7">
    <source>
        <dbReference type="RuleBase" id="RU003915"/>
    </source>
</evidence>
<comment type="catalytic activity">
    <reaction evidence="1 6 7">
        <text>[protein]-peptidylproline (omega=180) = [protein]-peptidylproline (omega=0)</text>
        <dbReference type="Rhea" id="RHEA:16237"/>
        <dbReference type="Rhea" id="RHEA-COMP:10747"/>
        <dbReference type="Rhea" id="RHEA-COMP:10748"/>
        <dbReference type="ChEBI" id="CHEBI:83833"/>
        <dbReference type="ChEBI" id="CHEBI:83834"/>
        <dbReference type="EC" id="5.2.1.8"/>
    </reaction>
</comment>
<sequence length="202" mass="21988">MEFKTTEDKVCYGIGTQVGDQLRHSMFPAFNVDAVIEGIRDSLAGKLQINAQEINDAFRVLNEKLAKEQAALAEVAKKKGAEYLAENAKKESVVVTPSGLQYEVLNEGTGATPNENNVVKVHYHGTLIDGTVFDSSVLRGEPAQFGVNQVIKGWVEGLQLMKVGSKYRLTIPYELAYGENGAGSIPPCSVLVFEVELLDIVK</sequence>
<dbReference type="Proteomes" id="UP000243745">
    <property type="component" value="Unassembled WGS sequence"/>
</dbReference>
<dbReference type="Gene3D" id="1.10.287.460">
    <property type="entry name" value="Peptidyl-prolyl cis-trans isomerase, FKBP-type, N-terminal domain"/>
    <property type="match status" value="1"/>
</dbReference>
<dbReference type="InterPro" id="IPR001179">
    <property type="entry name" value="PPIase_FKBP_dom"/>
</dbReference>
<name>A0A662ZKX3_9GAMM</name>
<dbReference type="PROSITE" id="PS50059">
    <property type="entry name" value="FKBP_PPIASE"/>
    <property type="match status" value="1"/>
</dbReference>
<accession>A0A662ZKX3</accession>
<dbReference type="Gene3D" id="3.10.50.40">
    <property type="match status" value="1"/>
</dbReference>
<keyword evidence="5 6" id="KW-0413">Isomerase</keyword>
<evidence type="ECO:0000256" key="8">
    <source>
        <dbReference type="SAM" id="Coils"/>
    </source>
</evidence>
<feature type="domain" description="PPIase FKBP-type" evidence="9">
    <location>
        <begin position="116"/>
        <end position="201"/>
    </location>
</feature>
<dbReference type="GO" id="GO:0003755">
    <property type="term" value="F:peptidyl-prolyl cis-trans isomerase activity"/>
    <property type="evidence" value="ECO:0007669"/>
    <property type="project" value="UniProtKB-UniRule"/>
</dbReference>
<dbReference type="EMBL" id="FOXF01000024">
    <property type="protein sequence ID" value="SFP44400.1"/>
    <property type="molecule type" value="Genomic_DNA"/>
</dbReference>
<dbReference type="AlphaFoldDB" id="A0A662ZKX3"/>
<proteinExistence type="inferred from homology"/>
<evidence type="ECO:0000256" key="5">
    <source>
        <dbReference type="ARBA" id="ARBA00023235"/>
    </source>
</evidence>
<keyword evidence="4 6" id="KW-0697">Rotamase</keyword>
<keyword evidence="3" id="KW-0732">Signal</keyword>
<evidence type="ECO:0000256" key="4">
    <source>
        <dbReference type="ARBA" id="ARBA00023110"/>
    </source>
</evidence>
<gene>
    <name evidence="10" type="ORF">SAMN02910344_01398</name>
</gene>
<keyword evidence="11" id="KW-1185">Reference proteome</keyword>
<protein>
    <recommendedName>
        <fullName evidence="7">Peptidyl-prolyl cis-trans isomerase</fullName>
        <ecNumber evidence="7">5.2.1.8</ecNumber>
    </recommendedName>
</protein>
<dbReference type="GO" id="GO:0006457">
    <property type="term" value="P:protein folding"/>
    <property type="evidence" value="ECO:0007669"/>
    <property type="project" value="InterPro"/>
</dbReference>
<dbReference type="EC" id="5.2.1.8" evidence="7"/>
<dbReference type="FunFam" id="3.10.50.40:FF:000045">
    <property type="entry name" value="Peptidyl-prolyl cis-trans isomerase"/>
    <property type="match status" value="1"/>
</dbReference>
<dbReference type="Pfam" id="PF00254">
    <property type="entry name" value="FKBP_C"/>
    <property type="match status" value="1"/>
</dbReference>
<feature type="coiled-coil region" evidence="8">
    <location>
        <begin position="51"/>
        <end position="78"/>
    </location>
</feature>
<evidence type="ECO:0000313" key="11">
    <source>
        <dbReference type="Proteomes" id="UP000243745"/>
    </source>
</evidence>
<organism evidence="10 11">
    <name type="scientific">Ruminobacter amylophilus</name>
    <dbReference type="NCBI Taxonomy" id="867"/>
    <lineage>
        <taxon>Bacteria</taxon>
        <taxon>Pseudomonadati</taxon>
        <taxon>Pseudomonadota</taxon>
        <taxon>Gammaproteobacteria</taxon>
        <taxon>Aeromonadales</taxon>
        <taxon>Succinivibrionaceae</taxon>
        <taxon>Ruminobacter</taxon>
    </lineage>
</organism>
<dbReference type="OrthoDB" id="9814548at2"/>
<evidence type="ECO:0000259" key="9">
    <source>
        <dbReference type="PROSITE" id="PS50059"/>
    </source>
</evidence>
<dbReference type="InterPro" id="IPR036944">
    <property type="entry name" value="PPIase_FKBP_N_sf"/>
</dbReference>
<dbReference type="SUPFAM" id="SSF54534">
    <property type="entry name" value="FKBP-like"/>
    <property type="match status" value="1"/>
</dbReference>
<dbReference type="InterPro" id="IPR046357">
    <property type="entry name" value="PPIase_dom_sf"/>
</dbReference>